<gene>
    <name evidence="1" type="ORF">NCTC11694_03841</name>
</gene>
<dbReference type="Proteomes" id="UP000255050">
    <property type="component" value="Unassembled WGS sequence"/>
</dbReference>
<name>A0A7H4M2H9_9ENTR</name>
<evidence type="ECO:0000313" key="1">
    <source>
        <dbReference type="EMBL" id="STR42605.1"/>
    </source>
</evidence>
<comment type="caution">
    <text evidence="1">The sequence shown here is derived from an EMBL/GenBank/DDBJ whole genome shotgun (WGS) entry which is preliminary data.</text>
</comment>
<dbReference type="EMBL" id="UGJR01000002">
    <property type="protein sequence ID" value="STR42605.1"/>
    <property type="molecule type" value="Genomic_DNA"/>
</dbReference>
<protein>
    <submittedName>
        <fullName evidence="1">Uncharacterized protein</fullName>
    </submittedName>
</protein>
<reference evidence="1 2" key="1">
    <citation type="submission" date="2018-06" db="EMBL/GenBank/DDBJ databases">
        <authorList>
            <consortium name="Pathogen Informatics"/>
            <person name="Doyle S."/>
        </authorList>
    </citation>
    <scope>NUCLEOTIDE SEQUENCE [LARGE SCALE GENOMIC DNA]</scope>
    <source>
        <strain evidence="1 2">NCTC11694</strain>
    </source>
</reference>
<dbReference type="AlphaFoldDB" id="A0A7H4M2H9"/>
<sequence length="137" mass="15370">MVRAQPFIFLAVDVPHRLTRRPLLLIEIHRLNQTLEQAQLVFAVEDLEVLRQVGVKVMSAQQPVRQPVESADPHTALGGTHQLANTMAHFRRRFVGKGHRHNGVRGTVLNAQQPGDAVYQYARLTAARACQNQHVST</sequence>
<evidence type="ECO:0000313" key="2">
    <source>
        <dbReference type="Proteomes" id="UP000255050"/>
    </source>
</evidence>
<proteinExistence type="predicted"/>
<organism evidence="1 2">
    <name type="scientific">Klebsiella michiganensis</name>
    <dbReference type="NCBI Taxonomy" id="1134687"/>
    <lineage>
        <taxon>Bacteria</taxon>
        <taxon>Pseudomonadati</taxon>
        <taxon>Pseudomonadota</taxon>
        <taxon>Gammaproteobacteria</taxon>
        <taxon>Enterobacterales</taxon>
        <taxon>Enterobacteriaceae</taxon>
        <taxon>Klebsiella/Raoultella group</taxon>
        <taxon>Klebsiella</taxon>
    </lineage>
</organism>
<accession>A0A7H4M2H9</accession>